<evidence type="ECO:0000313" key="3">
    <source>
        <dbReference type="Proteomes" id="UP000694380"/>
    </source>
</evidence>
<dbReference type="InterPro" id="IPR001855">
    <property type="entry name" value="Defensin_beta-like"/>
</dbReference>
<feature type="domain" description="Beta-defensin-like" evidence="1">
    <location>
        <begin position="29"/>
        <end position="58"/>
    </location>
</feature>
<dbReference type="Gene3D" id="3.10.360.10">
    <property type="entry name" value="Antimicrobial Peptide, Beta-defensin 2, Chain A"/>
    <property type="match status" value="1"/>
</dbReference>
<dbReference type="Proteomes" id="UP000694380">
    <property type="component" value="Unplaced"/>
</dbReference>
<dbReference type="SUPFAM" id="SSF57392">
    <property type="entry name" value="Defensin-like"/>
    <property type="match status" value="1"/>
</dbReference>
<dbReference type="GO" id="GO:0006952">
    <property type="term" value="P:defense response"/>
    <property type="evidence" value="ECO:0007669"/>
    <property type="project" value="InterPro"/>
</dbReference>
<reference evidence="2" key="1">
    <citation type="submission" date="2025-08" db="UniProtKB">
        <authorList>
            <consortium name="Ensembl"/>
        </authorList>
    </citation>
    <scope>IDENTIFICATION</scope>
</reference>
<evidence type="ECO:0000259" key="1">
    <source>
        <dbReference type="Pfam" id="PF00711"/>
    </source>
</evidence>
<evidence type="ECO:0000313" key="2">
    <source>
        <dbReference type="Ensembl" id="ENSCPBP00000028700.1"/>
    </source>
</evidence>
<dbReference type="AlphaFoldDB" id="A0A8C3I508"/>
<name>A0A8C3I508_CHRPI</name>
<reference evidence="2" key="2">
    <citation type="submission" date="2025-09" db="UniProtKB">
        <authorList>
            <consortium name="Ensembl"/>
        </authorList>
    </citation>
    <scope>IDENTIFICATION</scope>
</reference>
<accession>A0A8C3I508</accession>
<protein>
    <recommendedName>
        <fullName evidence="1">Beta-defensin-like domain-containing protein</fullName>
    </recommendedName>
</protein>
<dbReference type="Ensembl" id="ENSCPBT00000033772.1">
    <property type="protein sequence ID" value="ENSCPBP00000028700.1"/>
    <property type="gene ID" value="ENSCPBG00000020243.1"/>
</dbReference>
<proteinExistence type="predicted"/>
<organism evidence="2 3">
    <name type="scientific">Chrysemys picta bellii</name>
    <name type="common">Western painted turtle</name>
    <name type="synonym">Emys bellii</name>
    <dbReference type="NCBI Taxonomy" id="8478"/>
    <lineage>
        <taxon>Eukaryota</taxon>
        <taxon>Metazoa</taxon>
        <taxon>Chordata</taxon>
        <taxon>Craniata</taxon>
        <taxon>Vertebrata</taxon>
        <taxon>Euteleostomi</taxon>
        <taxon>Archelosauria</taxon>
        <taxon>Testudinata</taxon>
        <taxon>Testudines</taxon>
        <taxon>Cryptodira</taxon>
        <taxon>Durocryptodira</taxon>
        <taxon>Testudinoidea</taxon>
        <taxon>Emydidae</taxon>
        <taxon>Chrysemys</taxon>
    </lineage>
</organism>
<sequence length="71" mass="8074">MSHDNGIHLKLVAFSFRRWGFTQFIDKRRACIFSGGFCRGRCPPNFRRIGSCSFGQSCSFSIKKTAILIPL</sequence>
<keyword evidence="3" id="KW-1185">Reference proteome</keyword>
<dbReference type="GO" id="GO:0005576">
    <property type="term" value="C:extracellular region"/>
    <property type="evidence" value="ECO:0007669"/>
    <property type="project" value="InterPro"/>
</dbReference>
<dbReference type="Pfam" id="PF00711">
    <property type="entry name" value="Defensin_beta"/>
    <property type="match status" value="1"/>
</dbReference>